<feature type="transmembrane region" description="Helical" evidence="1">
    <location>
        <begin position="520"/>
        <end position="540"/>
    </location>
</feature>
<feature type="transmembrane region" description="Helical" evidence="1">
    <location>
        <begin position="103"/>
        <end position="120"/>
    </location>
</feature>
<reference evidence="2 3" key="1">
    <citation type="submission" date="2019-07" db="EMBL/GenBank/DDBJ databases">
        <title>Whole genome shotgun sequence of Cellulomonas persica NBRC 101101.</title>
        <authorList>
            <person name="Hosoyama A."/>
            <person name="Uohara A."/>
            <person name="Ohji S."/>
            <person name="Ichikawa N."/>
        </authorList>
    </citation>
    <scope>NUCLEOTIDE SEQUENCE [LARGE SCALE GENOMIC DNA]</scope>
    <source>
        <strain evidence="2 3">NBRC 101101</strain>
    </source>
</reference>
<dbReference type="RefSeq" id="WP_146806420.1">
    <property type="nucleotide sequence ID" value="NZ_BJUA01000008.1"/>
</dbReference>
<protein>
    <submittedName>
        <fullName evidence="2">Tetronasin ABC transporter integral membrane protein</fullName>
    </submittedName>
</protein>
<feature type="transmembrane region" description="Helical" evidence="1">
    <location>
        <begin position="216"/>
        <end position="239"/>
    </location>
</feature>
<keyword evidence="3" id="KW-1185">Reference proteome</keyword>
<dbReference type="AlphaFoldDB" id="A0A510UU21"/>
<feature type="transmembrane region" description="Helical" evidence="1">
    <location>
        <begin position="412"/>
        <end position="434"/>
    </location>
</feature>
<gene>
    <name evidence="2" type="ORF">CPE01_19060</name>
</gene>
<dbReference type="OrthoDB" id="2014935at2"/>
<feature type="transmembrane region" description="Helical" evidence="1">
    <location>
        <begin position="140"/>
        <end position="168"/>
    </location>
</feature>
<feature type="transmembrane region" description="Helical" evidence="1">
    <location>
        <begin position="454"/>
        <end position="472"/>
    </location>
</feature>
<feature type="transmembrane region" description="Helical" evidence="1">
    <location>
        <begin position="259"/>
        <end position="279"/>
    </location>
</feature>
<evidence type="ECO:0000313" key="3">
    <source>
        <dbReference type="Proteomes" id="UP000321386"/>
    </source>
</evidence>
<dbReference type="EMBL" id="BJUA01000008">
    <property type="protein sequence ID" value="GEK18173.1"/>
    <property type="molecule type" value="Genomic_DNA"/>
</dbReference>
<feature type="transmembrane region" description="Helical" evidence="1">
    <location>
        <begin position="359"/>
        <end position="379"/>
    </location>
</feature>
<dbReference type="Proteomes" id="UP000321386">
    <property type="component" value="Unassembled WGS sequence"/>
</dbReference>
<accession>A0A510UU21</accession>
<feature type="transmembrane region" description="Helical" evidence="1">
    <location>
        <begin position="42"/>
        <end position="60"/>
    </location>
</feature>
<name>A0A510UU21_9CELL</name>
<feature type="transmembrane region" description="Helical" evidence="1">
    <location>
        <begin position="318"/>
        <end position="339"/>
    </location>
</feature>
<comment type="caution">
    <text evidence="2">The sequence shown here is derived from an EMBL/GenBank/DDBJ whole genome shotgun (WGS) entry which is preliminary data.</text>
</comment>
<keyword evidence="1" id="KW-0812">Transmembrane</keyword>
<evidence type="ECO:0000256" key="1">
    <source>
        <dbReference type="SAM" id="Phobius"/>
    </source>
</evidence>
<sequence length="551" mass="56883">MSAPTTLGQRRAVASAPRRASDALAGLGPMVRLVLRRNRVRLAVWLVALVAMLAYIASYYQELFPTQEALDDFAAVSNTPGIKALTGLSPAADTLGGAVWTKGWMTIALALAIGVVFLTTRNGRADEEAGRTELLRSRMLGLHAHTVSSWLVLAALCLLVGAGVALVSAVEGLDPDGTGIAGSLVLGASVTGVGLFGLGVAAAAGQVASTARGANALGSVVIVGCYVLRMIGDLGSGALTWASPIGWGQRMEPFAGNRWWPFVLLVALTAALLAGALVVESRRDHGAGLVAARPGRGWAPRRLASPLGLGLRLQRGPIIGWTGAVVLAALLFGSVVEAMTDLVDDVGGEAGSFLRGAGVPALLAMLASMIALVTAIFAIQSAVSLRTDEASGIIEPQLAGGISRIRWAVQRLLIPVVGSAVLLVLGGALLGAVYGSTVDDPSQAGAMAGATLAYWPAVMVLVGLAVALFGWAPRIAVPVTWGVMVAMWFTTMLGEVFGLPEWLLDALPLAAVPYLPVEELSWTPLVLLTLVGGALTWAGLDRFSRRDIQPA</sequence>
<keyword evidence="1" id="KW-1133">Transmembrane helix</keyword>
<evidence type="ECO:0000313" key="2">
    <source>
        <dbReference type="EMBL" id="GEK18173.1"/>
    </source>
</evidence>
<keyword evidence="1" id="KW-0472">Membrane</keyword>
<feature type="transmembrane region" description="Helical" evidence="1">
    <location>
        <begin position="479"/>
        <end position="500"/>
    </location>
</feature>
<proteinExistence type="predicted"/>
<organism evidence="2 3">
    <name type="scientific">Cellulomonas persica</name>
    <dbReference type="NCBI Taxonomy" id="76861"/>
    <lineage>
        <taxon>Bacteria</taxon>
        <taxon>Bacillati</taxon>
        <taxon>Actinomycetota</taxon>
        <taxon>Actinomycetes</taxon>
        <taxon>Micrococcales</taxon>
        <taxon>Cellulomonadaceae</taxon>
        <taxon>Cellulomonas</taxon>
    </lineage>
</organism>
<feature type="transmembrane region" description="Helical" evidence="1">
    <location>
        <begin position="180"/>
        <end position="204"/>
    </location>
</feature>